<dbReference type="Proteomes" id="UP001057402">
    <property type="component" value="Chromosome 7"/>
</dbReference>
<keyword evidence="2" id="KW-1185">Reference proteome</keyword>
<gene>
    <name evidence="1" type="ORF">MLD38_025452</name>
</gene>
<comment type="caution">
    <text evidence="1">The sequence shown here is derived from an EMBL/GenBank/DDBJ whole genome shotgun (WGS) entry which is preliminary data.</text>
</comment>
<organism evidence="1 2">
    <name type="scientific">Melastoma candidum</name>
    <dbReference type="NCBI Taxonomy" id="119954"/>
    <lineage>
        <taxon>Eukaryota</taxon>
        <taxon>Viridiplantae</taxon>
        <taxon>Streptophyta</taxon>
        <taxon>Embryophyta</taxon>
        <taxon>Tracheophyta</taxon>
        <taxon>Spermatophyta</taxon>
        <taxon>Magnoliopsida</taxon>
        <taxon>eudicotyledons</taxon>
        <taxon>Gunneridae</taxon>
        <taxon>Pentapetalae</taxon>
        <taxon>rosids</taxon>
        <taxon>malvids</taxon>
        <taxon>Myrtales</taxon>
        <taxon>Melastomataceae</taxon>
        <taxon>Melastomatoideae</taxon>
        <taxon>Melastomateae</taxon>
        <taxon>Melastoma</taxon>
    </lineage>
</organism>
<proteinExistence type="predicted"/>
<dbReference type="EMBL" id="CM042886">
    <property type="protein sequence ID" value="KAI4340639.1"/>
    <property type="molecule type" value="Genomic_DNA"/>
</dbReference>
<evidence type="ECO:0000313" key="2">
    <source>
        <dbReference type="Proteomes" id="UP001057402"/>
    </source>
</evidence>
<protein>
    <submittedName>
        <fullName evidence="1">Uncharacterized protein</fullName>
    </submittedName>
</protein>
<name>A0ACB9NYJ1_9MYRT</name>
<sequence length="907" mass="101998">MSKLYQDAQFRWLKPAEVHYILQNYENDQLKNETPQLPPSGSLFLFNKRVLRLFRRDGHNWRKKKDQRTVGEAHERLKVGNVEALNCYYAHGEDNPYFQRRIYWILDPALEHIVLVHYRDITKGKLASGSNPLLSPESSLTIGPGFYGGRNQQNASLSNTHNNPSPGSADVAPRSQSDVFDHWNGINKVEFGSSFDAEVDETFETIETDQSLNNDIIKELEPILGSELSGRHNYEGKVPTQSQHQTILHCSEDYEYCKKHCEDDGLCDSPWHQMPDASEESHLRSPSQDKDTSFWSEILDSSEALSSAGGNQPMEGSEGYWSFFREMHKASYLRCAIDSGVPSLPSFMESKVTKFDESVLHHGDVGLTVAENHKFTILEVIPDWGYKGESTKVIIVGSFLCDPSISTWKCMFGGTEVPVDIIKEGVIRCKAPPHLSGKVSLCITSGNRESCSEVRDFEFRVKATMSSVDVQSTEATRSPEELLLLVRFAQMLLHGSSGKNENNTEPDSFLFRNLTEENDSWNCIIGDLLMGCGSSLEITNWLIEELLNDKLQTWITMRWKGPDQASCFLSRKEHSIIHMVAGLGFEWALTPVLRMGVNINFRDINGWTALHWAAKHGREKMVAVLIASGAFTWAVTDPTSEDPTGKTPASIASINGHIGLAAYLSESALTSHLSSLTLEESHLSKRSAEIEADRTISSLTEGVISTSEDRSSLKDTLAAVRTAAQAAARIQLAFRVHSFRKRQQKLATDGVHGIADMHKLYDTSSHNSAALSIQKKYRGWKGRKNYLSLHKKVVKIQAHVRGFQARKYYRVFCWAVRILDRVVLRWWRKGVGLRSFHPEKESNGDSEDEDIIKVYRKEKVETAIQDAVSRVLSIVSSPEARQQYSRMLEKFRQAKAVLGSTSSEAAT</sequence>
<evidence type="ECO:0000313" key="1">
    <source>
        <dbReference type="EMBL" id="KAI4340639.1"/>
    </source>
</evidence>
<reference evidence="2" key="1">
    <citation type="journal article" date="2023" name="Front. Plant Sci.">
        <title>Chromosomal-level genome assembly of Melastoma candidum provides insights into trichome evolution.</title>
        <authorList>
            <person name="Zhong Y."/>
            <person name="Wu W."/>
            <person name="Sun C."/>
            <person name="Zou P."/>
            <person name="Liu Y."/>
            <person name="Dai S."/>
            <person name="Zhou R."/>
        </authorList>
    </citation>
    <scope>NUCLEOTIDE SEQUENCE [LARGE SCALE GENOMIC DNA]</scope>
</reference>
<accession>A0ACB9NYJ1</accession>